<feature type="transmembrane region" description="Helical" evidence="6">
    <location>
        <begin position="91"/>
        <end position="110"/>
    </location>
</feature>
<dbReference type="EMBL" id="SWFS01000036">
    <property type="protein sequence ID" value="KAA8917400.1"/>
    <property type="molecule type" value="Genomic_DNA"/>
</dbReference>
<keyword evidence="9" id="KW-1185">Reference proteome</keyword>
<evidence type="ECO:0000256" key="5">
    <source>
        <dbReference type="ARBA" id="ARBA00023136"/>
    </source>
</evidence>
<dbReference type="FunFam" id="1.20.1250.20:FF:000057">
    <property type="entry name" value="MFS general substrate transporter"/>
    <property type="match status" value="1"/>
</dbReference>
<dbReference type="PROSITE" id="PS50850">
    <property type="entry name" value="MFS"/>
    <property type="match status" value="1"/>
</dbReference>
<sequence>MSKPEYELKERCGVEEEEAVDLKTELVGVPHSLQEMSEDELKSFERKLKRKIDLRILPMTLFMYILNYLDRNNIATARLGDLEKDLGLTSTQYQTCVSILFVGYILMQIPSNMLLNKIGRPALYLTVCMFVWAIISTCTAATFSFGGLLATRFFLGIVETAFFPGCLYVFSSWYTKEEIAFRTCVMYSGSLLSGAFGGLLGAGIIDNMNGAGGLASWRWLFLIEGLATIVTVPFAYFILPDLPANTKWLNEQERDMALWRLRREVGKDDWTSTEEQSTMVGFKMAMKDVKIWIGGVGLMFYVAAGSGVTNFFPSVVASLNYGTTETLLLTVPPYILCVITTFINAYHSGTTSERFYHICGGTLVALAAFIIAAATLNTAARYFAMMIMLSGVYCAYTILLTWIPKVIPRPASKRAVALAFVNALSNSASIWTSYLYPKSSSPRYLIAFACNAGFMVLAFICVLALRQKVVSLNKKLDDGRLDFEKEFGASEQNAAAYRTFRYPY</sequence>
<feature type="transmembrane region" description="Helical" evidence="6">
    <location>
        <begin position="185"/>
        <end position="205"/>
    </location>
</feature>
<keyword evidence="3 6" id="KW-0812">Transmembrane</keyword>
<gene>
    <name evidence="8" type="ORF">TRICI_000423</name>
</gene>
<name>A0A642VDD7_9ASCO</name>
<feature type="transmembrane region" description="Helical" evidence="6">
    <location>
        <begin position="153"/>
        <end position="173"/>
    </location>
</feature>
<comment type="subcellular location">
    <subcellularLocation>
        <location evidence="1">Membrane</location>
        <topology evidence="1">Multi-pass membrane protein</topology>
    </subcellularLocation>
</comment>
<dbReference type="PANTHER" id="PTHR43791">
    <property type="entry name" value="PERMEASE-RELATED"/>
    <property type="match status" value="1"/>
</dbReference>
<dbReference type="PANTHER" id="PTHR43791:SF92">
    <property type="entry name" value="AGL026WP"/>
    <property type="match status" value="1"/>
</dbReference>
<dbReference type="Pfam" id="PF07690">
    <property type="entry name" value="MFS_1"/>
    <property type="match status" value="1"/>
</dbReference>
<feature type="transmembrane region" description="Helical" evidence="6">
    <location>
        <begin position="442"/>
        <end position="465"/>
    </location>
</feature>
<dbReference type="VEuPathDB" id="FungiDB:TRICI_000423"/>
<dbReference type="AlphaFoldDB" id="A0A642VDD7"/>
<dbReference type="Proteomes" id="UP000761534">
    <property type="component" value="Unassembled WGS sequence"/>
</dbReference>
<protein>
    <recommendedName>
        <fullName evidence="7">Major facilitator superfamily (MFS) profile domain-containing protein</fullName>
    </recommendedName>
</protein>
<feature type="transmembrane region" description="Helical" evidence="6">
    <location>
        <begin position="52"/>
        <end position="69"/>
    </location>
</feature>
<dbReference type="OrthoDB" id="2985014at2759"/>
<evidence type="ECO:0000256" key="1">
    <source>
        <dbReference type="ARBA" id="ARBA00004141"/>
    </source>
</evidence>
<proteinExistence type="predicted"/>
<evidence type="ECO:0000256" key="3">
    <source>
        <dbReference type="ARBA" id="ARBA00022692"/>
    </source>
</evidence>
<keyword evidence="2" id="KW-0813">Transport</keyword>
<keyword evidence="4 6" id="KW-1133">Transmembrane helix</keyword>
<dbReference type="InterPro" id="IPR011701">
    <property type="entry name" value="MFS"/>
</dbReference>
<accession>A0A642VDD7</accession>
<evidence type="ECO:0000313" key="9">
    <source>
        <dbReference type="Proteomes" id="UP000761534"/>
    </source>
</evidence>
<dbReference type="GO" id="GO:0016020">
    <property type="term" value="C:membrane"/>
    <property type="evidence" value="ECO:0007669"/>
    <property type="project" value="UniProtKB-SubCell"/>
</dbReference>
<dbReference type="SUPFAM" id="SSF103473">
    <property type="entry name" value="MFS general substrate transporter"/>
    <property type="match status" value="1"/>
</dbReference>
<dbReference type="InterPro" id="IPR036259">
    <property type="entry name" value="MFS_trans_sf"/>
</dbReference>
<evidence type="ECO:0000313" key="8">
    <source>
        <dbReference type="EMBL" id="KAA8917400.1"/>
    </source>
</evidence>
<feature type="transmembrane region" description="Helical" evidence="6">
    <location>
        <begin position="291"/>
        <end position="312"/>
    </location>
</feature>
<dbReference type="GO" id="GO:0022857">
    <property type="term" value="F:transmembrane transporter activity"/>
    <property type="evidence" value="ECO:0007669"/>
    <property type="project" value="InterPro"/>
</dbReference>
<evidence type="ECO:0000256" key="4">
    <source>
        <dbReference type="ARBA" id="ARBA00022989"/>
    </source>
</evidence>
<feature type="domain" description="Major facilitator superfamily (MFS) profile" evidence="7">
    <location>
        <begin position="56"/>
        <end position="470"/>
    </location>
</feature>
<feature type="transmembrane region" description="Helical" evidence="6">
    <location>
        <begin position="382"/>
        <end position="403"/>
    </location>
</feature>
<dbReference type="InterPro" id="IPR020846">
    <property type="entry name" value="MFS_dom"/>
</dbReference>
<feature type="transmembrane region" description="Helical" evidence="6">
    <location>
        <begin position="327"/>
        <end position="346"/>
    </location>
</feature>
<keyword evidence="5 6" id="KW-0472">Membrane</keyword>
<feature type="transmembrane region" description="Helical" evidence="6">
    <location>
        <begin position="122"/>
        <end position="147"/>
    </location>
</feature>
<feature type="transmembrane region" description="Helical" evidence="6">
    <location>
        <begin position="415"/>
        <end position="436"/>
    </location>
</feature>
<evidence type="ECO:0000256" key="2">
    <source>
        <dbReference type="ARBA" id="ARBA00022448"/>
    </source>
</evidence>
<dbReference type="FunFam" id="1.20.1250.20:FF:000013">
    <property type="entry name" value="MFS general substrate transporter"/>
    <property type="match status" value="1"/>
</dbReference>
<feature type="transmembrane region" description="Helical" evidence="6">
    <location>
        <begin position="217"/>
        <end position="239"/>
    </location>
</feature>
<evidence type="ECO:0000256" key="6">
    <source>
        <dbReference type="SAM" id="Phobius"/>
    </source>
</evidence>
<evidence type="ECO:0000259" key="7">
    <source>
        <dbReference type="PROSITE" id="PS50850"/>
    </source>
</evidence>
<dbReference type="Gene3D" id="1.20.1250.20">
    <property type="entry name" value="MFS general substrate transporter like domains"/>
    <property type="match status" value="2"/>
</dbReference>
<organism evidence="8 9">
    <name type="scientific">Trichomonascus ciferrii</name>
    <dbReference type="NCBI Taxonomy" id="44093"/>
    <lineage>
        <taxon>Eukaryota</taxon>
        <taxon>Fungi</taxon>
        <taxon>Dikarya</taxon>
        <taxon>Ascomycota</taxon>
        <taxon>Saccharomycotina</taxon>
        <taxon>Dipodascomycetes</taxon>
        <taxon>Dipodascales</taxon>
        <taxon>Trichomonascaceae</taxon>
        <taxon>Trichomonascus</taxon>
        <taxon>Trichomonascus ciferrii complex</taxon>
    </lineage>
</organism>
<comment type="caution">
    <text evidence="8">The sequence shown here is derived from an EMBL/GenBank/DDBJ whole genome shotgun (WGS) entry which is preliminary data.</text>
</comment>
<feature type="transmembrane region" description="Helical" evidence="6">
    <location>
        <begin position="355"/>
        <end position="376"/>
    </location>
</feature>
<reference evidence="8" key="1">
    <citation type="journal article" date="2019" name="G3 (Bethesda)">
        <title>Genome Assemblies of Two Rare Opportunistic Yeast Pathogens: Diutina rugosa (syn. Candida rugosa) and Trichomonascus ciferrii (syn. Candida ciferrii).</title>
        <authorList>
            <person name="Mixao V."/>
            <person name="Saus E."/>
            <person name="Hansen A.P."/>
            <person name="Lass-Florl C."/>
            <person name="Gabaldon T."/>
        </authorList>
    </citation>
    <scope>NUCLEOTIDE SEQUENCE</scope>
    <source>
        <strain evidence="8">CBS 4856</strain>
    </source>
</reference>